<dbReference type="Proteomes" id="UP001162162">
    <property type="component" value="Unassembled WGS sequence"/>
</dbReference>
<sequence>MGCVNLSCCSKAHSDVFSVYRFAINDLSSTRVRESESGQRPELRFAEFLYAEADAFRQGRPFVLPCCYINIIFLLDILKLFHNCLKFLATGDSFQTIAFSYRLGHSTVHAIVQVVCNAIVTKLLTIPTSHRKDWENIFGWFWTTWNFPNCLGALDGKHIEIVAPKSGLVPWQYEKNRNDITYK</sequence>
<reference evidence="1" key="1">
    <citation type="journal article" date="2023" name="Insect Mol. Biol.">
        <title>Genome sequencing provides insights into the evolution of gene families encoding plant cell wall-degrading enzymes in longhorned beetles.</title>
        <authorList>
            <person name="Shin N.R."/>
            <person name="Okamura Y."/>
            <person name="Kirsch R."/>
            <person name="Pauchet Y."/>
        </authorList>
    </citation>
    <scope>NUCLEOTIDE SEQUENCE</scope>
    <source>
        <strain evidence="1">AMC_N1</strain>
    </source>
</reference>
<evidence type="ECO:0008006" key="3">
    <source>
        <dbReference type="Google" id="ProtNLM"/>
    </source>
</evidence>
<proteinExistence type="predicted"/>
<protein>
    <recommendedName>
        <fullName evidence="3">DDE Tnp4 domain-containing protein</fullName>
    </recommendedName>
</protein>
<evidence type="ECO:0000313" key="1">
    <source>
        <dbReference type="EMBL" id="KAJ8939155.1"/>
    </source>
</evidence>
<organism evidence="1 2">
    <name type="scientific">Aromia moschata</name>
    <dbReference type="NCBI Taxonomy" id="1265417"/>
    <lineage>
        <taxon>Eukaryota</taxon>
        <taxon>Metazoa</taxon>
        <taxon>Ecdysozoa</taxon>
        <taxon>Arthropoda</taxon>
        <taxon>Hexapoda</taxon>
        <taxon>Insecta</taxon>
        <taxon>Pterygota</taxon>
        <taxon>Neoptera</taxon>
        <taxon>Endopterygota</taxon>
        <taxon>Coleoptera</taxon>
        <taxon>Polyphaga</taxon>
        <taxon>Cucujiformia</taxon>
        <taxon>Chrysomeloidea</taxon>
        <taxon>Cerambycidae</taxon>
        <taxon>Cerambycinae</taxon>
        <taxon>Callichromatini</taxon>
        <taxon>Aromia</taxon>
    </lineage>
</organism>
<keyword evidence="2" id="KW-1185">Reference proteome</keyword>
<dbReference type="EMBL" id="JAPWTK010000505">
    <property type="protein sequence ID" value="KAJ8939155.1"/>
    <property type="molecule type" value="Genomic_DNA"/>
</dbReference>
<comment type="caution">
    <text evidence="1">The sequence shown here is derived from an EMBL/GenBank/DDBJ whole genome shotgun (WGS) entry which is preliminary data.</text>
</comment>
<dbReference type="AlphaFoldDB" id="A0AAV8XJG8"/>
<name>A0AAV8XJG8_9CUCU</name>
<accession>A0AAV8XJG8</accession>
<gene>
    <name evidence="1" type="ORF">NQ318_022821</name>
</gene>
<evidence type="ECO:0000313" key="2">
    <source>
        <dbReference type="Proteomes" id="UP001162162"/>
    </source>
</evidence>